<protein>
    <submittedName>
        <fullName evidence="2">Uncharacterized protein</fullName>
    </submittedName>
</protein>
<organism evidence="2">
    <name type="scientific">bioreactor metagenome</name>
    <dbReference type="NCBI Taxonomy" id="1076179"/>
    <lineage>
        <taxon>unclassified sequences</taxon>
        <taxon>metagenomes</taxon>
        <taxon>ecological metagenomes</taxon>
    </lineage>
</organism>
<feature type="region of interest" description="Disordered" evidence="1">
    <location>
        <begin position="1"/>
        <end position="30"/>
    </location>
</feature>
<name>A0A645FC01_9ZZZZ</name>
<evidence type="ECO:0000313" key="2">
    <source>
        <dbReference type="EMBL" id="MPN11440.1"/>
    </source>
</evidence>
<dbReference type="EMBL" id="VSSQ01057653">
    <property type="protein sequence ID" value="MPN11440.1"/>
    <property type="molecule type" value="Genomic_DNA"/>
</dbReference>
<accession>A0A645FC01</accession>
<proteinExistence type="predicted"/>
<gene>
    <name evidence="2" type="ORF">SDC9_158741</name>
</gene>
<comment type="caution">
    <text evidence="2">The sequence shown here is derived from an EMBL/GenBank/DDBJ whole genome shotgun (WGS) entry which is preliminary data.</text>
</comment>
<evidence type="ECO:0000256" key="1">
    <source>
        <dbReference type="SAM" id="MobiDB-lite"/>
    </source>
</evidence>
<dbReference type="AlphaFoldDB" id="A0A645FC01"/>
<reference evidence="2" key="1">
    <citation type="submission" date="2019-08" db="EMBL/GenBank/DDBJ databases">
        <authorList>
            <person name="Kucharzyk K."/>
            <person name="Murdoch R.W."/>
            <person name="Higgins S."/>
            <person name="Loffler F."/>
        </authorList>
    </citation>
    <scope>NUCLEOTIDE SEQUENCE</scope>
</reference>
<sequence length="149" mass="16300">MGNALGQVGTHKGVNHAECGNNRHGRADDLPCKVKHNNGKHRSQDNVHGGHGAAGLPHVVCNGIGISADHRQQADENNLVYQLGVFVFDPKQIVAERHEHHRQDQMDNPMLIRGQRAKIGGVNVKDRQDEANDQDCPFLQTSRKPGGCV</sequence>
<feature type="region of interest" description="Disordered" evidence="1">
    <location>
        <begin position="125"/>
        <end position="149"/>
    </location>
</feature>